<organism evidence="5 6">
    <name type="scientific">Raineyella antarctica</name>
    <dbReference type="NCBI Taxonomy" id="1577474"/>
    <lineage>
        <taxon>Bacteria</taxon>
        <taxon>Bacillati</taxon>
        <taxon>Actinomycetota</taxon>
        <taxon>Actinomycetes</taxon>
        <taxon>Propionibacteriales</taxon>
        <taxon>Propionibacteriaceae</taxon>
        <taxon>Raineyella</taxon>
    </lineage>
</organism>
<evidence type="ECO:0000259" key="4">
    <source>
        <dbReference type="Pfam" id="PF13579"/>
    </source>
</evidence>
<dbReference type="InterPro" id="IPR050194">
    <property type="entry name" value="Glycosyltransferase_grp1"/>
</dbReference>
<dbReference type="PANTHER" id="PTHR45947:SF15">
    <property type="entry name" value="TEICHURONIC ACID BIOSYNTHESIS GLYCOSYLTRANSFERASE TUAC-RELATED"/>
    <property type="match status" value="1"/>
</dbReference>
<reference evidence="5 6" key="1">
    <citation type="submission" date="2016-06" db="EMBL/GenBank/DDBJ databases">
        <authorList>
            <person name="Olsen C.W."/>
            <person name="Carey S."/>
            <person name="Hinshaw L."/>
            <person name="Karasin A.I."/>
        </authorList>
    </citation>
    <scope>NUCLEOTIDE SEQUENCE [LARGE SCALE GENOMIC DNA]</scope>
    <source>
        <strain evidence="5 6">LZ-22</strain>
    </source>
</reference>
<evidence type="ECO:0000259" key="3">
    <source>
        <dbReference type="Pfam" id="PF00534"/>
    </source>
</evidence>
<sequence length="371" mass="41121">MPRVLIFANDITSIIHFRRELLRRLVAVGFEVTIALPAHDRSQALRDLGCEVVETSLSRFGTNPLQELVSVFNLFKIAQHVGPDVIVTFTAKPNIYGGFVSQIVHAPFVGAVTGLGSTFQREGAVRNFMTSLYRLALRRASIVFFENSANRKFFIDRQVVTYANSTVVSGSGVNLKENSLAEARENEGVTRFITVARIRRDKGFDELFAAIRQICAVHDDVEFHLVGWYEDESYREVVGEMENGFPVVVHGSVPQARVRELLSESDCLIHASHHEGMANVILEASATGVPCIVSDIPGCHEAIDDGTSGLLFPVKDAHALASAIERFLSISREGRRSMGLAARQKMETQFDREKVVDQYMAEIRNACAPPE</sequence>
<dbReference type="GO" id="GO:1901137">
    <property type="term" value="P:carbohydrate derivative biosynthetic process"/>
    <property type="evidence" value="ECO:0007669"/>
    <property type="project" value="UniProtKB-ARBA"/>
</dbReference>
<dbReference type="CDD" id="cd03808">
    <property type="entry name" value="GT4_CapM-like"/>
    <property type="match status" value="1"/>
</dbReference>
<dbReference type="InterPro" id="IPR028098">
    <property type="entry name" value="Glyco_trans_4-like_N"/>
</dbReference>
<dbReference type="Pfam" id="PF13579">
    <property type="entry name" value="Glyco_trans_4_4"/>
    <property type="match status" value="1"/>
</dbReference>
<keyword evidence="1" id="KW-0328">Glycosyltransferase</keyword>
<dbReference type="InterPro" id="IPR001296">
    <property type="entry name" value="Glyco_trans_1"/>
</dbReference>
<evidence type="ECO:0000313" key="5">
    <source>
        <dbReference type="EMBL" id="SDB80387.1"/>
    </source>
</evidence>
<dbReference type="AlphaFoldDB" id="A0A1G6GEI5"/>
<dbReference type="OrthoDB" id="9808602at2"/>
<gene>
    <name evidence="5" type="ORF">GA0111570_102177</name>
</gene>
<dbReference type="RefSeq" id="WP_092606352.1">
    <property type="nucleotide sequence ID" value="NZ_FMYF01000002.1"/>
</dbReference>
<protein>
    <submittedName>
        <fullName evidence="5">Galacturonosyltransferase</fullName>
    </submittedName>
</protein>
<name>A0A1G6GEI5_9ACTN</name>
<dbReference type="SUPFAM" id="SSF53756">
    <property type="entry name" value="UDP-Glycosyltransferase/glycogen phosphorylase"/>
    <property type="match status" value="1"/>
</dbReference>
<feature type="domain" description="Glycosyl transferase family 1" evidence="3">
    <location>
        <begin position="179"/>
        <end position="344"/>
    </location>
</feature>
<dbReference type="Pfam" id="PF00534">
    <property type="entry name" value="Glycos_transf_1"/>
    <property type="match status" value="1"/>
</dbReference>
<evidence type="ECO:0000256" key="1">
    <source>
        <dbReference type="ARBA" id="ARBA00022676"/>
    </source>
</evidence>
<accession>A0A1G6GEI5</accession>
<proteinExistence type="predicted"/>
<dbReference type="Gene3D" id="3.40.50.2000">
    <property type="entry name" value="Glycogen Phosphorylase B"/>
    <property type="match status" value="2"/>
</dbReference>
<feature type="domain" description="Glycosyltransferase subfamily 4-like N-terminal" evidence="4">
    <location>
        <begin position="19"/>
        <end position="156"/>
    </location>
</feature>
<keyword evidence="6" id="KW-1185">Reference proteome</keyword>
<dbReference type="EMBL" id="FMYF01000002">
    <property type="protein sequence ID" value="SDB80387.1"/>
    <property type="molecule type" value="Genomic_DNA"/>
</dbReference>
<evidence type="ECO:0000256" key="2">
    <source>
        <dbReference type="ARBA" id="ARBA00022679"/>
    </source>
</evidence>
<dbReference type="Proteomes" id="UP000199086">
    <property type="component" value="Unassembled WGS sequence"/>
</dbReference>
<evidence type="ECO:0000313" key="6">
    <source>
        <dbReference type="Proteomes" id="UP000199086"/>
    </source>
</evidence>
<dbReference type="PANTHER" id="PTHR45947">
    <property type="entry name" value="SULFOQUINOVOSYL TRANSFERASE SQD2"/>
    <property type="match status" value="1"/>
</dbReference>
<dbReference type="GO" id="GO:0016757">
    <property type="term" value="F:glycosyltransferase activity"/>
    <property type="evidence" value="ECO:0007669"/>
    <property type="project" value="UniProtKB-KW"/>
</dbReference>
<keyword evidence="2 5" id="KW-0808">Transferase</keyword>
<dbReference type="STRING" id="1577474.GA0111570_102177"/>